<evidence type="ECO:0000256" key="4">
    <source>
        <dbReference type="ARBA" id="ARBA00022452"/>
    </source>
</evidence>
<feature type="region of interest" description="Disordered" evidence="11">
    <location>
        <begin position="353"/>
        <end position="400"/>
    </location>
</feature>
<evidence type="ECO:0000256" key="7">
    <source>
        <dbReference type="ARBA" id="ARBA00022927"/>
    </source>
</evidence>
<evidence type="ECO:0000256" key="6">
    <source>
        <dbReference type="ARBA" id="ARBA00022729"/>
    </source>
</evidence>
<feature type="domain" description="Type II/III secretion system secretin-like" evidence="12">
    <location>
        <begin position="527"/>
        <end position="693"/>
    </location>
</feature>
<dbReference type="InterPro" id="IPR001775">
    <property type="entry name" value="GspD/PilQ"/>
</dbReference>
<evidence type="ECO:0000313" key="16">
    <source>
        <dbReference type="Proteomes" id="UP000646365"/>
    </source>
</evidence>
<feature type="compositionally biased region" description="Gly residues" evidence="11">
    <location>
        <begin position="356"/>
        <end position="365"/>
    </location>
</feature>
<dbReference type="InterPro" id="IPR038591">
    <property type="entry name" value="NolW-like_sf"/>
</dbReference>
<keyword evidence="6" id="KW-0732">Signal</keyword>
<keyword evidence="5" id="KW-0812">Transmembrane</keyword>
<dbReference type="Pfam" id="PF21305">
    <property type="entry name" value="type_II_gspD_N0"/>
    <property type="match status" value="1"/>
</dbReference>
<proteinExistence type="inferred from homology"/>
<dbReference type="RefSeq" id="WP_189050655.1">
    <property type="nucleotide sequence ID" value="NZ_BMJQ01000014.1"/>
</dbReference>
<evidence type="ECO:0000256" key="5">
    <source>
        <dbReference type="ARBA" id="ARBA00022692"/>
    </source>
</evidence>
<dbReference type="PANTHER" id="PTHR30332:SF25">
    <property type="entry name" value="SECRETIN XPSD"/>
    <property type="match status" value="1"/>
</dbReference>
<dbReference type="InterPro" id="IPR004846">
    <property type="entry name" value="T2SS/T3SS_dom"/>
</dbReference>
<evidence type="ECO:0000256" key="8">
    <source>
        <dbReference type="ARBA" id="ARBA00023136"/>
    </source>
</evidence>
<evidence type="ECO:0000256" key="9">
    <source>
        <dbReference type="ARBA" id="ARBA00023237"/>
    </source>
</evidence>
<feature type="region of interest" description="Disordered" evidence="11">
    <location>
        <begin position="1"/>
        <end position="23"/>
    </location>
</feature>
<dbReference type="InterPro" id="IPR050810">
    <property type="entry name" value="Bact_Secretion_Sys_Channel"/>
</dbReference>
<dbReference type="Proteomes" id="UP000646365">
    <property type="component" value="Unassembled WGS sequence"/>
</dbReference>
<reference evidence="15" key="2">
    <citation type="submission" date="2020-09" db="EMBL/GenBank/DDBJ databases">
        <authorList>
            <person name="Sun Q."/>
            <person name="Zhou Y."/>
        </authorList>
    </citation>
    <scope>NUCLEOTIDE SEQUENCE</scope>
    <source>
        <strain evidence="15">CGMCC 1.15725</strain>
    </source>
</reference>
<evidence type="ECO:0000256" key="1">
    <source>
        <dbReference type="ARBA" id="ARBA00004442"/>
    </source>
</evidence>
<dbReference type="AlphaFoldDB" id="A0A8J2YYL5"/>
<gene>
    <name evidence="15" type="ORF">GCM10011611_48720</name>
</gene>
<dbReference type="PANTHER" id="PTHR30332">
    <property type="entry name" value="PROBABLE GENERAL SECRETION PATHWAY PROTEIN D"/>
    <property type="match status" value="1"/>
</dbReference>
<reference evidence="15" key="1">
    <citation type="journal article" date="2014" name="Int. J. Syst. Evol. Microbiol.">
        <title>Complete genome sequence of Corynebacterium casei LMG S-19264T (=DSM 44701T), isolated from a smear-ripened cheese.</title>
        <authorList>
            <consortium name="US DOE Joint Genome Institute (JGI-PGF)"/>
            <person name="Walter F."/>
            <person name="Albersmeier A."/>
            <person name="Kalinowski J."/>
            <person name="Ruckert C."/>
        </authorList>
    </citation>
    <scope>NUCLEOTIDE SEQUENCE</scope>
    <source>
        <strain evidence="15">CGMCC 1.15725</strain>
    </source>
</reference>
<feature type="domain" description="NolW-like" evidence="13">
    <location>
        <begin position="157"/>
        <end position="216"/>
    </location>
</feature>
<name>A0A8J2YYL5_9PROT</name>
<evidence type="ECO:0000313" key="15">
    <source>
        <dbReference type="EMBL" id="GGF36503.1"/>
    </source>
</evidence>
<dbReference type="GO" id="GO:0015627">
    <property type="term" value="C:type II protein secretion system complex"/>
    <property type="evidence" value="ECO:0007669"/>
    <property type="project" value="InterPro"/>
</dbReference>
<dbReference type="NCBIfam" id="TIGR02517">
    <property type="entry name" value="type_II_gspD"/>
    <property type="match status" value="1"/>
</dbReference>
<organism evidence="15 16">
    <name type="scientific">Aliidongia dinghuensis</name>
    <dbReference type="NCBI Taxonomy" id="1867774"/>
    <lineage>
        <taxon>Bacteria</taxon>
        <taxon>Pseudomonadati</taxon>
        <taxon>Pseudomonadota</taxon>
        <taxon>Alphaproteobacteria</taxon>
        <taxon>Rhodospirillales</taxon>
        <taxon>Dongiaceae</taxon>
        <taxon>Aliidongia</taxon>
    </lineage>
</organism>
<dbReference type="InterPro" id="IPR013356">
    <property type="entry name" value="T2SS_GspD"/>
</dbReference>
<evidence type="ECO:0000259" key="12">
    <source>
        <dbReference type="Pfam" id="PF00263"/>
    </source>
</evidence>
<evidence type="ECO:0000256" key="3">
    <source>
        <dbReference type="ARBA" id="ARBA00022448"/>
    </source>
</evidence>
<keyword evidence="8" id="KW-0472">Membrane</keyword>
<accession>A0A8J2YYL5</accession>
<protein>
    <submittedName>
        <fullName evidence="15">Type II secretion system protein GspD</fullName>
    </submittedName>
</protein>
<evidence type="ECO:0000259" key="14">
    <source>
        <dbReference type="Pfam" id="PF21305"/>
    </source>
</evidence>
<dbReference type="InterPro" id="IPR049371">
    <property type="entry name" value="GspD-like_N0"/>
</dbReference>
<dbReference type="Pfam" id="PF00263">
    <property type="entry name" value="Secretin"/>
    <property type="match status" value="1"/>
</dbReference>
<dbReference type="GO" id="GO:0009279">
    <property type="term" value="C:cell outer membrane"/>
    <property type="evidence" value="ECO:0007669"/>
    <property type="project" value="UniProtKB-SubCell"/>
</dbReference>
<dbReference type="EMBL" id="BMJQ01000014">
    <property type="protein sequence ID" value="GGF36503.1"/>
    <property type="molecule type" value="Genomic_DNA"/>
</dbReference>
<evidence type="ECO:0000259" key="13">
    <source>
        <dbReference type="Pfam" id="PF03958"/>
    </source>
</evidence>
<comment type="subcellular location">
    <subcellularLocation>
        <location evidence="1 10">Cell outer membrane</location>
    </subcellularLocation>
</comment>
<dbReference type="PRINTS" id="PR00811">
    <property type="entry name" value="BCTERIALGSPD"/>
</dbReference>
<keyword evidence="3 10" id="KW-0813">Transport</keyword>
<dbReference type="GO" id="GO:0015628">
    <property type="term" value="P:protein secretion by the type II secretion system"/>
    <property type="evidence" value="ECO:0007669"/>
    <property type="project" value="InterPro"/>
</dbReference>
<dbReference type="InterPro" id="IPR005644">
    <property type="entry name" value="NolW-like"/>
</dbReference>
<feature type="domain" description="GspD-like N0" evidence="14">
    <location>
        <begin position="60"/>
        <end position="130"/>
    </location>
</feature>
<comment type="caution">
    <text evidence="15">The sequence shown here is derived from an EMBL/GenBank/DDBJ whole genome shotgun (WGS) entry which is preliminary data.</text>
</comment>
<dbReference type="Pfam" id="PF03958">
    <property type="entry name" value="Secretin_N"/>
    <property type="match status" value="2"/>
</dbReference>
<evidence type="ECO:0000256" key="10">
    <source>
        <dbReference type="RuleBase" id="RU004004"/>
    </source>
</evidence>
<feature type="domain" description="NolW-like" evidence="13">
    <location>
        <begin position="300"/>
        <end position="458"/>
    </location>
</feature>
<comment type="similarity">
    <text evidence="2">Belongs to the bacterial secretin family. GSP D subfamily.</text>
</comment>
<dbReference type="Gene3D" id="3.30.1370.120">
    <property type="match status" value="2"/>
</dbReference>
<feature type="compositionally biased region" description="Low complexity" evidence="11">
    <location>
        <begin position="381"/>
        <end position="395"/>
    </location>
</feature>
<keyword evidence="4" id="KW-1134">Transmembrane beta strand</keyword>
<evidence type="ECO:0000256" key="11">
    <source>
        <dbReference type="SAM" id="MobiDB-lite"/>
    </source>
</evidence>
<keyword evidence="16" id="KW-1185">Reference proteome</keyword>
<sequence>MPSVADASAKPQPLEPPEPLGLPTAQKSAALVHPGTDAPVRPVAGARSGAVVTAGDDVSLNFVDTDLHDVMRSVLGDLLGLSYVVDPKLQANITVQTTRPLHRDQVLPALQGILRADGFGLVETAGVYRVVPIDDLARHPASTSVAGQPVAPGAVATQVVPLKYISAASLRQTIDAILPKGVSVQTDSARNLLILTGTGADVAPILDLVRSFDVDWLAAMSFAIYPVETSSPRAVVADLDTVFGTRGTGPLAGALRFEPLDRLNAVLVVAPQAKYLEEARRWVERFDRGDDESTPRLFQYHVQNTRAADLARVISQVFGTGTAASQTTAQIAPGANAVPLAGGTGALGSVGTTQTGNGGQLGNGQLGSQTSSGQITLGNATTPGTQTLTPTTSSSEPDDALATGLKQALGAEAEASGPSLPRLKVVADDKNNILLVYARPRDYRMLEETLQRLDVVPLQVLIEATIAEVTLNNDLKYGLQWFFTKGAGRFSLSQGTTFSNTSADVTGSIPGFNYVLGGTNTKVVLSALSDITHVNVVSSPELLVLDHRTAALQVGDQVPVINQTSQSTLTSNAAVIQNIEYVNTGVVLQVTPRVNKTGIVTLDIDQSVSDVAKTTSSGIDSPTITQRRIVTSAVVKDGATIALGGLILSNKNVGSSGIPLLSDIPVLGALFGTQTRNDDRTELLILLTPRIIRDSDEAREVTEELRNRLEAIKPALADKRS</sequence>
<dbReference type="PRINTS" id="PR01032">
    <property type="entry name" value="PHAGEIV"/>
</dbReference>
<keyword evidence="7" id="KW-0653">Protein transport</keyword>
<keyword evidence="9" id="KW-0998">Cell outer membrane</keyword>
<evidence type="ECO:0000256" key="2">
    <source>
        <dbReference type="ARBA" id="ARBA00006980"/>
    </source>
</evidence>